<evidence type="ECO:0000313" key="4">
    <source>
        <dbReference type="Proteomes" id="UP001497457"/>
    </source>
</evidence>
<dbReference type="Pfam" id="PF14303">
    <property type="entry name" value="NAM-associated"/>
    <property type="match status" value="1"/>
</dbReference>
<accession>A0ABC9C3K4</accession>
<keyword evidence="4" id="KW-1185">Reference proteome</keyword>
<name>A0ABC9C3K4_9POAL</name>
<evidence type="ECO:0000313" key="3">
    <source>
        <dbReference type="EMBL" id="CAL5013758.1"/>
    </source>
</evidence>
<protein>
    <recommendedName>
        <fullName evidence="2">No apical meristem-associated C-terminal domain-containing protein</fullName>
    </recommendedName>
</protein>
<evidence type="ECO:0000256" key="1">
    <source>
        <dbReference type="SAM" id="MobiDB-lite"/>
    </source>
</evidence>
<gene>
    <name evidence="3" type="ORF">URODEC1_LOCUS71572</name>
</gene>
<feature type="compositionally biased region" description="Polar residues" evidence="1">
    <location>
        <begin position="135"/>
        <end position="146"/>
    </location>
</feature>
<dbReference type="PANTHER" id="PTHR45125:SF28">
    <property type="entry name" value="OS02G0603500 PROTEIN"/>
    <property type="match status" value="1"/>
</dbReference>
<feature type="domain" description="No apical meristem-associated C-terminal" evidence="2">
    <location>
        <begin position="93"/>
        <end position="273"/>
    </location>
</feature>
<reference evidence="3" key="1">
    <citation type="submission" date="2024-10" db="EMBL/GenBank/DDBJ databases">
        <authorList>
            <person name="Ryan C."/>
        </authorList>
    </citation>
    <scope>NUCLEOTIDE SEQUENCE [LARGE SCALE GENOMIC DNA]</scope>
</reference>
<dbReference type="Proteomes" id="UP001497457">
    <property type="component" value="Chromosome 28b"/>
</dbReference>
<sequence>MNVSYDPIVGNEQPTKSYYQRIADDFHNNKDFESNRSTKSLELRIAAIIKDCMKFQSFYEEIERRHPSGVTYQEHLSEAQARYAKASKGKTCQFIHCWLKVRHSEKFATARINVGSSRPAAKTRDINLNVPAGSQCGSQAEPQCGSQAADDEGQEVGQEKSKTARPPGRKQSKEKLKSREGEDQYMGLMKNFLEMKAQEHAMKKEIWANEMRADEQAKKTKELEESRKLQLEERKLEIEHQRLMWDQEREVMFCDVTKIDEHQRAYVMAKRAELAKAACANVGESTSVGESFVRLE</sequence>
<evidence type="ECO:0000259" key="2">
    <source>
        <dbReference type="Pfam" id="PF14303"/>
    </source>
</evidence>
<organism evidence="3 4">
    <name type="scientific">Urochloa decumbens</name>
    <dbReference type="NCBI Taxonomy" id="240449"/>
    <lineage>
        <taxon>Eukaryota</taxon>
        <taxon>Viridiplantae</taxon>
        <taxon>Streptophyta</taxon>
        <taxon>Embryophyta</taxon>
        <taxon>Tracheophyta</taxon>
        <taxon>Spermatophyta</taxon>
        <taxon>Magnoliopsida</taxon>
        <taxon>Liliopsida</taxon>
        <taxon>Poales</taxon>
        <taxon>Poaceae</taxon>
        <taxon>PACMAD clade</taxon>
        <taxon>Panicoideae</taxon>
        <taxon>Panicodae</taxon>
        <taxon>Paniceae</taxon>
        <taxon>Melinidinae</taxon>
        <taxon>Urochloa</taxon>
    </lineage>
</organism>
<dbReference type="AlphaFoldDB" id="A0ABC9C3K4"/>
<feature type="region of interest" description="Disordered" evidence="1">
    <location>
        <begin position="115"/>
        <end position="181"/>
    </location>
</feature>
<proteinExistence type="predicted"/>
<dbReference type="EMBL" id="OZ075138">
    <property type="protein sequence ID" value="CAL5013758.1"/>
    <property type="molecule type" value="Genomic_DNA"/>
</dbReference>
<dbReference type="InterPro" id="IPR029466">
    <property type="entry name" value="NAM-associated_C"/>
</dbReference>
<dbReference type="PANTHER" id="PTHR45125">
    <property type="entry name" value="F21J9.4-RELATED"/>
    <property type="match status" value="1"/>
</dbReference>
<feature type="compositionally biased region" description="Basic and acidic residues" evidence="1">
    <location>
        <begin position="171"/>
        <end position="181"/>
    </location>
</feature>